<evidence type="ECO:0000259" key="2">
    <source>
        <dbReference type="Pfam" id="PF01243"/>
    </source>
</evidence>
<dbReference type="InterPro" id="IPR019920">
    <property type="entry name" value="F420-binding_dom_put"/>
</dbReference>
<dbReference type="SUPFAM" id="SSF50475">
    <property type="entry name" value="FMN-binding split barrel"/>
    <property type="match status" value="1"/>
</dbReference>
<dbReference type="Proteomes" id="UP001183629">
    <property type="component" value="Unassembled WGS sequence"/>
</dbReference>
<evidence type="ECO:0000256" key="1">
    <source>
        <dbReference type="ARBA" id="ARBA00023002"/>
    </source>
</evidence>
<sequence length="161" mass="17185">MSGETERPPALTLPAAARDLIRSGPLAHLATVNPDGSPHLTGVWVGLDGDDLVFASMYAWRKTKNLWREPRCAVSVEGTGMHASGLREYLVLRGTVTVEEGSAFALLRRLASVYMGPGTEFPPDELSTLGGYVMRMRVERVGGVGPWTGAPPGLPEDAARG</sequence>
<gene>
    <name evidence="3" type="ORF">J2S44_007825</name>
</gene>
<dbReference type="RefSeq" id="WP_310425008.1">
    <property type="nucleotide sequence ID" value="NZ_JAVDYC010000001.1"/>
</dbReference>
<organism evidence="3 4">
    <name type="scientific">Catenuloplanes niger</name>
    <dbReference type="NCBI Taxonomy" id="587534"/>
    <lineage>
        <taxon>Bacteria</taxon>
        <taxon>Bacillati</taxon>
        <taxon>Actinomycetota</taxon>
        <taxon>Actinomycetes</taxon>
        <taxon>Micromonosporales</taxon>
        <taxon>Micromonosporaceae</taxon>
        <taxon>Catenuloplanes</taxon>
    </lineage>
</organism>
<dbReference type="GO" id="GO:0016627">
    <property type="term" value="F:oxidoreductase activity, acting on the CH-CH group of donors"/>
    <property type="evidence" value="ECO:0007669"/>
    <property type="project" value="TreeGrafter"/>
</dbReference>
<dbReference type="InterPro" id="IPR012349">
    <property type="entry name" value="Split_barrel_FMN-bd"/>
</dbReference>
<keyword evidence="1" id="KW-0560">Oxidoreductase</keyword>
<dbReference type="Gene3D" id="2.30.110.10">
    <property type="entry name" value="Electron Transport, Fmn-binding Protein, Chain A"/>
    <property type="match status" value="1"/>
</dbReference>
<dbReference type="PANTHER" id="PTHR35176:SF6">
    <property type="entry name" value="HEME OXYGENASE HI_0854-RELATED"/>
    <property type="match status" value="1"/>
</dbReference>
<dbReference type="NCBIfam" id="TIGR03618">
    <property type="entry name" value="Rv1155_F420"/>
    <property type="match status" value="1"/>
</dbReference>
<reference evidence="3 4" key="1">
    <citation type="submission" date="2023-07" db="EMBL/GenBank/DDBJ databases">
        <title>Sequencing the genomes of 1000 actinobacteria strains.</title>
        <authorList>
            <person name="Klenk H.-P."/>
        </authorList>
    </citation>
    <scope>NUCLEOTIDE SEQUENCE [LARGE SCALE GENOMIC DNA]</scope>
    <source>
        <strain evidence="3 4">DSM 44711</strain>
    </source>
</reference>
<dbReference type="AlphaFoldDB" id="A0AAE3ZZ40"/>
<evidence type="ECO:0000313" key="3">
    <source>
        <dbReference type="EMBL" id="MDR7327575.1"/>
    </source>
</evidence>
<proteinExistence type="predicted"/>
<evidence type="ECO:0000313" key="4">
    <source>
        <dbReference type="Proteomes" id="UP001183629"/>
    </source>
</evidence>
<accession>A0AAE3ZZ40</accession>
<protein>
    <submittedName>
        <fullName evidence="3">PPOX class probable F420-dependent enzyme</fullName>
    </submittedName>
</protein>
<name>A0AAE3ZZ40_9ACTN</name>
<dbReference type="EMBL" id="JAVDYC010000001">
    <property type="protein sequence ID" value="MDR7327575.1"/>
    <property type="molecule type" value="Genomic_DNA"/>
</dbReference>
<dbReference type="InterPro" id="IPR011576">
    <property type="entry name" value="Pyridox_Oxase_N"/>
</dbReference>
<dbReference type="GO" id="GO:0070967">
    <property type="term" value="F:coenzyme F420 binding"/>
    <property type="evidence" value="ECO:0007669"/>
    <property type="project" value="TreeGrafter"/>
</dbReference>
<dbReference type="GO" id="GO:0005829">
    <property type="term" value="C:cytosol"/>
    <property type="evidence" value="ECO:0007669"/>
    <property type="project" value="TreeGrafter"/>
</dbReference>
<dbReference type="PANTHER" id="PTHR35176">
    <property type="entry name" value="HEME OXYGENASE HI_0854-RELATED"/>
    <property type="match status" value="1"/>
</dbReference>
<dbReference type="InterPro" id="IPR052019">
    <property type="entry name" value="F420H2_bilvrd_red/Heme_oxyg"/>
</dbReference>
<dbReference type="Pfam" id="PF01243">
    <property type="entry name" value="PNPOx_N"/>
    <property type="match status" value="1"/>
</dbReference>
<feature type="domain" description="Pyridoxamine 5'-phosphate oxidase N-terminal" evidence="2">
    <location>
        <begin position="14"/>
        <end position="116"/>
    </location>
</feature>
<comment type="caution">
    <text evidence="3">The sequence shown here is derived from an EMBL/GenBank/DDBJ whole genome shotgun (WGS) entry which is preliminary data.</text>
</comment>
<keyword evidence="4" id="KW-1185">Reference proteome</keyword>